<proteinExistence type="predicted"/>
<evidence type="ECO:0000313" key="2">
    <source>
        <dbReference type="Proteomes" id="UP000184368"/>
    </source>
</evidence>
<organism evidence="1 2">
    <name type="scientific">Cnuella takakiae</name>
    <dbReference type="NCBI Taxonomy" id="1302690"/>
    <lineage>
        <taxon>Bacteria</taxon>
        <taxon>Pseudomonadati</taxon>
        <taxon>Bacteroidota</taxon>
        <taxon>Chitinophagia</taxon>
        <taxon>Chitinophagales</taxon>
        <taxon>Chitinophagaceae</taxon>
        <taxon>Cnuella</taxon>
    </lineage>
</organism>
<dbReference type="AlphaFoldDB" id="A0A1M4VW72"/>
<dbReference type="OrthoDB" id="1048605at2"/>
<protein>
    <recommendedName>
        <fullName evidence="3">DUF1064 domain-containing protein</fullName>
    </recommendedName>
</protein>
<evidence type="ECO:0008006" key="3">
    <source>
        <dbReference type="Google" id="ProtNLM"/>
    </source>
</evidence>
<dbReference type="InterPro" id="IPR009414">
    <property type="entry name" value="DUF1064"/>
</dbReference>
<keyword evidence="2" id="KW-1185">Reference proteome</keyword>
<sequence>MKGKAFTLDDLKNTPCAALNQHLWGDAPKEQRKSKYGAKKVVIDGITFDSTKEGGRYLELKMLERAGLVTELELQVPYELNPGGTHSLKYIADFRYRDGMTGQLVVEDCKGYKTKEYIKKRKLMREVYGIIIKET</sequence>
<gene>
    <name evidence="1" type="ORF">SAMN05444008_102403</name>
</gene>
<reference evidence="1 2" key="1">
    <citation type="submission" date="2016-11" db="EMBL/GenBank/DDBJ databases">
        <authorList>
            <person name="Jaros S."/>
            <person name="Januszkiewicz K."/>
            <person name="Wedrychowicz H."/>
        </authorList>
    </citation>
    <scope>NUCLEOTIDE SEQUENCE [LARGE SCALE GENOMIC DNA]</scope>
    <source>
        <strain evidence="1 2">DSM 26897</strain>
    </source>
</reference>
<dbReference type="Pfam" id="PF06356">
    <property type="entry name" value="DUF1064"/>
    <property type="match status" value="1"/>
</dbReference>
<evidence type="ECO:0000313" key="1">
    <source>
        <dbReference type="EMBL" id="SHE73155.1"/>
    </source>
</evidence>
<dbReference type="RefSeq" id="WP_083596353.1">
    <property type="nucleotide sequence ID" value="NZ_FQUO01000002.1"/>
</dbReference>
<accession>A0A1M4VW72</accession>
<dbReference type="Proteomes" id="UP000184368">
    <property type="component" value="Unassembled WGS sequence"/>
</dbReference>
<name>A0A1M4VW72_9BACT</name>
<dbReference type="EMBL" id="FQUO01000002">
    <property type="protein sequence ID" value="SHE73155.1"/>
    <property type="molecule type" value="Genomic_DNA"/>
</dbReference>
<dbReference type="STRING" id="1302690.BUE76_11725"/>